<gene>
    <name evidence="8" type="ORF">PPGU16_83870</name>
</gene>
<dbReference type="PANTHER" id="PTHR30055">
    <property type="entry name" value="HTH-TYPE TRANSCRIPTIONAL REGULATOR RUTR"/>
    <property type="match status" value="1"/>
</dbReference>
<dbReference type="GO" id="GO:0003700">
    <property type="term" value="F:DNA-binding transcription factor activity"/>
    <property type="evidence" value="ECO:0007669"/>
    <property type="project" value="TreeGrafter"/>
</dbReference>
<sequence length="253" mass="29293">MMRPNTLGIQQAMPRKARTSENATHVDARDTPDGTTRRLAPEVRERQILTKAIEHFATHGFSGSTRELARQLRVTQPLLYRYFPSKEALIDRVYEEVYQWDTSWESLIKDRSIPIQERMVRFYSAYADVILRREWIRIFIFAGLTREGINSKYLARLRERVFLPVMAEIRSAYDLPAATSSKQRETDLELIWSLHASIFYLGVRKWIYGLPVSDDVEDHIARQIDAFLNGVPTALKHAVKDAPKAKSRTKSIA</sequence>
<keyword evidence="8" id="KW-0614">Plasmid</keyword>
<dbReference type="EMBL" id="AP023177">
    <property type="protein sequence ID" value="BCF95320.1"/>
    <property type="molecule type" value="Genomic_DNA"/>
</dbReference>
<keyword evidence="1" id="KW-0678">Repressor</keyword>
<evidence type="ECO:0000259" key="7">
    <source>
        <dbReference type="PROSITE" id="PS50977"/>
    </source>
</evidence>
<keyword evidence="3 5" id="KW-0238">DNA-binding</keyword>
<evidence type="ECO:0000256" key="5">
    <source>
        <dbReference type="PROSITE-ProRule" id="PRU00335"/>
    </source>
</evidence>
<dbReference type="AlphaFoldDB" id="A0A7I8C699"/>
<proteinExistence type="predicted"/>
<name>A0A7I8C699_9BURK</name>
<dbReference type="PROSITE" id="PS50977">
    <property type="entry name" value="HTH_TETR_2"/>
    <property type="match status" value="1"/>
</dbReference>
<evidence type="ECO:0000313" key="8">
    <source>
        <dbReference type="EMBL" id="BCF95320.1"/>
    </source>
</evidence>
<evidence type="ECO:0000256" key="3">
    <source>
        <dbReference type="ARBA" id="ARBA00023125"/>
    </source>
</evidence>
<dbReference type="InterPro" id="IPR001647">
    <property type="entry name" value="HTH_TetR"/>
</dbReference>
<feature type="compositionally biased region" description="Basic and acidic residues" evidence="6">
    <location>
        <begin position="24"/>
        <end position="36"/>
    </location>
</feature>
<dbReference type="Pfam" id="PF00440">
    <property type="entry name" value="TetR_N"/>
    <property type="match status" value="1"/>
</dbReference>
<dbReference type="SUPFAM" id="SSF46689">
    <property type="entry name" value="Homeodomain-like"/>
    <property type="match status" value="1"/>
</dbReference>
<feature type="region of interest" description="Disordered" evidence="6">
    <location>
        <begin position="1"/>
        <end position="36"/>
    </location>
</feature>
<reference evidence="8 9" key="1">
    <citation type="journal article" date="2020" name="Genes (Basel)">
        <title>Genomic Comparison of Insect Gut Symbionts from Divergent Burkholderia Subclades.</title>
        <authorList>
            <person name="Takeshita K."/>
            <person name="Kikuchi Y."/>
        </authorList>
    </citation>
    <scope>NUCLEOTIDE SEQUENCE [LARGE SCALE GENOMIC DNA]</scope>
    <source>
        <strain evidence="8 9">PGU16</strain>
        <plasmid evidence="8 9">PPGU16_p2</plasmid>
    </source>
</reference>
<dbReference type="Proteomes" id="UP000510888">
    <property type="component" value="Plasmid PPGU16_p2"/>
</dbReference>
<dbReference type="PANTHER" id="PTHR30055:SF181">
    <property type="entry name" value="BLR6905 PROTEIN"/>
    <property type="match status" value="1"/>
</dbReference>
<keyword evidence="4" id="KW-0804">Transcription</keyword>
<dbReference type="GO" id="GO:0000976">
    <property type="term" value="F:transcription cis-regulatory region binding"/>
    <property type="evidence" value="ECO:0007669"/>
    <property type="project" value="TreeGrafter"/>
</dbReference>
<evidence type="ECO:0000256" key="6">
    <source>
        <dbReference type="SAM" id="MobiDB-lite"/>
    </source>
</evidence>
<keyword evidence="9" id="KW-1185">Reference proteome</keyword>
<dbReference type="InterPro" id="IPR050109">
    <property type="entry name" value="HTH-type_TetR-like_transc_reg"/>
</dbReference>
<protein>
    <submittedName>
        <fullName evidence="8">TetR family transcriptional regulator</fullName>
    </submittedName>
</protein>
<dbReference type="RefSeq" id="WP_434064461.1">
    <property type="nucleotide sequence ID" value="NZ_AP023177.1"/>
</dbReference>
<dbReference type="PROSITE" id="PS01081">
    <property type="entry name" value="HTH_TETR_1"/>
    <property type="match status" value="1"/>
</dbReference>
<feature type="domain" description="HTH tetR-type" evidence="7">
    <location>
        <begin position="42"/>
        <end position="101"/>
    </location>
</feature>
<dbReference type="Gene3D" id="1.10.357.10">
    <property type="entry name" value="Tetracycline Repressor, domain 2"/>
    <property type="match status" value="1"/>
</dbReference>
<evidence type="ECO:0000256" key="2">
    <source>
        <dbReference type="ARBA" id="ARBA00023015"/>
    </source>
</evidence>
<dbReference type="InterPro" id="IPR009057">
    <property type="entry name" value="Homeodomain-like_sf"/>
</dbReference>
<organism evidence="8 9">
    <name type="scientific">Paraburkholderia largidicola</name>
    <dbReference type="NCBI Taxonomy" id="3014751"/>
    <lineage>
        <taxon>Bacteria</taxon>
        <taxon>Pseudomonadati</taxon>
        <taxon>Pseudomonadota</taxon>
        <taxon>Betaproteobacteria</taxon>
        <taxon>Burkholderiales</taxon>
        <taxon>Burkholderiaceae</taxon>
        <taxon>Paraburkholderia</taxon>
    </lineage>
</organism>
<evidence type="ECO:0000256" key="4">
    <source>
        <dbReference type="ARBA" id="ARBA00023163"/>
    </source>
</evidence>
<dbReference type="PRINTS" id="PR00455">
    <property type="entry name" value="HTHTETR"/>
</dbReference>
<keyword evidence="2" id="KW-0805">Transcription regulation</keyword>
<geneLocation type="plasmid" evidence="8 9">
    <name>PPGU16_p2</name>
</geneLocation>
<evidence type="ECO:0000313" key="9">
    <source>
        <dbReference type="Proteomes" id="UP000510888"/>
    </source>
</evidence>
<accession>A0A7I8C699</accession>
<dbReference type="KEGG" id="plad:PPGU16_83870"/>
<evidence type="ECO:0000256" key="1">
    <source>
        <dbReference type="ARBA" id="ARBA00022491"/>
    </source>
</evidence>
<feature type="DNA-binding region" description="H-T-H motif" evidence="5">
    <location>
        <begin position="64"/>
        <end position="83"/>
    </location>
</feature>
<dbReference type="InterPro" id="IPR023772">
    <property type="entry name" value="DNA-bd_HTH_TetR-type_CS"/>
</dbReference>